<dbReference type="Proteomes" id="UP000187338">
    <property type="component" value="Unassembled WGS sequence"/>
</dbReference>
<proteinExistence type="predicted"/>
<dbReference type="AlphaFoldDB" id="A0A1L8D3D1"/>
<evidence type="ECO:0000313" key="2">
    <source>
        <dbReference type="Proteomes" id="UP000187338"/>
    </source>
</evidence>
<sequence>MVKFLKPSLERRFGSKVSIQFVDVEGEELPEEVQEKMQRYPLPLVYFEDKFKFAGTLNYSVLAKHLAEVGIKEE</sequence>
<evidence type="ECO:0000313" key="1">
    <source>
        <dbReference type="EMBL" id="GAV25706.1"/>
    </source>
</evidence>
<keyword evidence="2" id="KW-1185">Reference proteome</keyword>
<name>A0A1L8D3D1_9THEO</name>
<comment type="caution">
    <text evidence="1">The sequence shown here is derived from an EMBL/GenBank/DDBJ whole genome shotgun (WGS) entry which is preliminary data.</text>
</comment>
<dbReference type="RefSeq" id="WP_075865894.1">
    <property type="nucleotide sequence ID" value="NZ_BDJL01000055.1"/>
</dbReference>
<accession>A0A1L8D3D1</accession>
<dbReference type="STRING" id="661089.ciss_16390"/>
<reference evidence="2" key="1">
    <citation type="submission" date="2016-12" db="EMBL/GenBank/DDBJ databases">
        <title>Draft Genome Sequences od Carboxydothermus pertinax and islandicus, Hydrogenogenic Carboxydotrophic Bacteria.</title>
        <authorList>
            <person name="Fukuyama Y."/>
            <person name="Ohmae K."/>
            <person name="Yoneda Y."/>
            <person name="Yoshida T."/>
            <person name="Sako Y."/>
        </authorList>
    </citation>
    <scope>NUCLEOTIDE SEQUENCE [LARGE SCALE GENOMIC DNA]</scope>
    <source>
        <strain evidence="2">SET</strain>
    </source>
</reference>
<dbReference type="OrthoDB" id="1726238at2"/>
<evidence type="ECO:0008006" key="3">
    <source>
        <dbReference type="Google" id="ProtNLM"/>
    </source>
</evidence>
<protein>
    <recommendedName>
        <fullName evidence="3">Glutaredoxin</fullName>
    </recommendedName>
</protein>
<organism evidence="1 2">
    <name type="scientific">Carboxydothermus islandicus</name>
    <dbReference type="NCBI Taxonomy" id="661089"/>
    <lineage>
        <taxon>Bacteria</taxon>
        <taxon>Bacillati</taxon>
        <taxon>Bacillota</taxon>
        <taxon>Clostridia</taxon>
        <taxon>Thermoanaerobacterales</taxon>
        <taxon>Thermoanaerobacteraceae</taxon>
        <taxon>Carboxydothermus</taxon>
    </lineage>
</organism>
<gene>
    <name evidence="1" type="ORF">ciss_16390</name>
</gene>
<dbReference type="EMBL" id="BDJL01000055">
    <property type="protein sequence ID" value="GAV25706.1"/>
    <property type="molecule type" value="Genomic_DNA"/>
</dbReference>